<reference evidence="4 5" key="1">
    <citation type="submission" date="2020-02" db="EMBL/GenBank/DDBJ databases">
        <title>Bacillus aquiflavi sp. nov., isolated from yellow water of strong flavor Chinese baijiu in Yibin region of China.</title>
        <authorList>
            <person name="Xie J."/>
        </authorList>
    </citation>
    <scope>NUCLEOTIDE SEQUENCE [LARGE SCALE GENOMIC DNA]</scope>
    <source>
        <strain evidence="4 5">3H-10</strain>
    </source>
</reference>
<evidence type="ECO:0000313" key="5">
    <source>
        <dbReference type="Proteomes" id="UP000472971"/>
    </source>
</evidence>
<proteinExistence type="inferred from homology"/>
<dbReference type="InterPro" id="IPR012791">
    <property type="entry name" value="3-oxoacid_CoA-transf_B"/>
</dbReference>
<dbReference type="Proteomes" id="UP000570010">
    <property type="component" value="Unassembled WGS sequence"/>
</dbReference>
<sequence length="218" mass="23665">MLRKENIRVKIAKRAAAELHNGEIVNLGVGIPTLIPDFLGDKKVYLHSENGLLGIGPTPPEDERDMNLISASKEPITMDLGASLFDSSISFNMIRGGHIDVAIMGALQIDQTGEVANWAVPEGTILGVGGAMDLMAGAKKIIIASTHLAKNGKSKLVKKLTYPSSSKRKVEMVITEHGVFEFHDGKMILTEMTSNLSIEQLKEITEAEFDLSDKLKLD</sequence>
<accession>A0A6B3W0R7</accession>
<dbReference type="RefSeq" id="WP_163241337.1">
    <property type="nucleotide sequence ID" value="NZ_CP082780.1"/>
</dbReference>
<dbReference type="AlphaFoldDB" id="A0A6B3W0R7"/>
<evidence type="ECO:0000256" key="2">
    <source>
        <dbReference type="ARBA" id="ARBA00022679"/>
    </source>
</evidence>
<evidence type="ECO:0000313" key="6">
    <source>
        <dbReference type="Proteomes" id="UP000570010"/>
    </source>
</evidence>
<dbReference type="PANTHER" id="PTHR13707:SF57">
    <property type="entry name" value="SUCCINYL-COA:3-KETOACID COENZYME A TRANSFERASE SUBUNIT B-RELATED"/>
    <property type="match status" value="1"/>
</dbReference>
<dbReference type="GO" id="GO:0008410">
    <property type="term" value="F:CoA-transferase activity"/>
    <property type="evidence" value="ECO:0007669"/>
    <property type="project" value="InterPro"/>
</dbReference>
<organism evidence="4 5">
    <name type="scientific">Bacillus aquiflavi</name>
    <dbReference type="NCBI Taxonomy" id="2672567"/>
    <lineage>
        <taxon>Bacteria</taxon>
        <taxon>Bacillati</taxon>
        <taxon>Bacillota</taxon>
        <taxon>Bacilli</taxon>
        <taxon>Bacillales</taxon>
        <taxon>Bacillaceae</taxon>
        <taxon>Bacillus</taxon>
    </lineage>
</organism>
<dbReference type="Proteomes" id="UP000472971">
    <property type="component" value="Unassembled WGS sequence"/>
</dbReference>
<dbReference type="InterPro" id="IPR037171">
    <property type="entry name" value="NagB/RpiA_transferase-like"/>
</dbReference>
<name>A0A6B3W0R7_9BACI</name>
<dbReference type="PANTHER" id="PTHR13707">
    <property type="entry name" value="KETOACID-COENZYME A TRANSFERASE"/>
    <property type="match status" value="1"/>
</dbReference>
<keyword evidence="2 4" id="KW-0808">Transferase</keyword>
<dbReference type="EMBL" id="JAAIWN010000011">
    <property type="protein sequence ID" value="NEY81164.1"/>
    <property type="molecule type" value="Genomic_DNA"/>
</dbReference>
<protein>
    <submittedName>
        <fullName evidence="4">3-oxoacid CoA-transferase subunit B</fullName>
    </submittedName>
</protein>
<evidence type="ECO:0000256" key="1">
    <source>
        <dbReference type="ARBA" id="ARBA00007047"/>
    </source>
</evidence>
<reference evidence="3 6" key="2">
    <citation type="submission" date="2020-07" db="EMBL/GenBank/DDBJ databases">
        <authorList>
            <person name="Feng H."/>
        </authorList>
    </citation>
    <scope>NUCLEOTIDE SEQUENCE [LARGE SCALE GENOMIC DNA]</scope>
    <source>
        <strain evidence="6">s-12</strain>
        <strain evidence="3">S-12</strain>
    </source>
</reference>
<dbReference type="SUPFAM" id="SSF100950">
    <property type="entry name" value="NagB/RpiA/CoA transferase-like"/>
    <property type="match status" value="1"/>
</dbReference>
<dbReference type="EMBL" id="JACEIO010000011">
    <property type="protein sequence ID" value="MBA4536797.1"/>
    <property type="molecule type" value="Genomic_DNA"/>
</dbReference>
<evidence type="ECO:0000313" key="3">
    <source>
        <dbReference type="EMBL" id="MBA4536797.1"/>
    </source>
</evidence>
<dbReference type="NCBIfam" id="TIGR02428">
    <property type="entry name" value="pcaJ_scoB_fam"/>
    <property type="match status" value="1"/>
</dbReference>
<comment type="similarity">
    <text evidence="1">Belongs to the 3-oxoacid CoA-transferase subunit B family.</text>
</comment>
<dbReference type="Gene3D" id="3.40.1080.10">
    <property type="entry name" value="Glutaconate Coenzyme A-transferase"/>
    <property type="match status" value="1"/>
</dbReference>
<keyword evidence="5" id="KW-1185">Reference proteome</keyword>
<dbReference type="Pfam" id="PF01144">
    <property type="entry name" value="CoA_trans"/>
    <property type="match status" value="1"/>
</dbReference>
<dbReference type="SMART" id="SM00882">
    <property type="entry name" value="CoA_trans"/>
    <property type="match status" value="1"/>
</dbReference>
<comment type="caution">
    <text evidence="4">The sequence shown here is derived from an EMBL/GenBank/DDBJ whole genome shotgun (WGS) entry which is preliminary data.</text>
</comment>
<evidence type="ECO:0000313" key="4">
    <source>
        <dbReference type="EMBL" id="NEY81164.1"/>
    </source>
</evidence>
<dbReference type="InterPro" id="IPR004164">
    <property type="entry name" value="CoA_transf_AS"/>
</dbReference>
<dbReference type="PROSITE" id="PS01274">
    <property type="entry name" value="COA_TRANSF_2"/>
    <property type="match status" value="1"/>
</dbReference>
<dbReference type="InterPro" id="IPR004165">
    <property type="entry name" value="CoA_trans_fam_I"/>
</dbReference>
<gene>
    <name evidence="4" type="ORF">G4D64_06430</name>
    <name evidence="3" type="ORF">H1Z61_06465</name>
</gene>